<feature type="compositionally biased region" description="Polar residues" evidence="2">
    <location>
        <begin position="334"/>
        <end position="343"/>
    </location>
</feature>
<dbReference type="Proteomes" id="UP001189429">
    <property type="component" value="Unassembled WGS sequence"/>
</dbReference>
<keyword evidence="4" id="KW-1185">Reference proteome</keyword>
<organism evidence="3 4">
    <name type="scientific">Prorocentrum cordatum</name>
    <dbReference type="NCBI Taxonomy" id="2364126"/>
    <lineage>
        <taxon>Eukaryota</taxon>
        <taxon>Sar</taxon>
        <taxon>Alveolata</taxon>
        <taxon>Dinophyceae</taxon>
        <taxon>Prorocentrales</taxon>
        <taxon>Prorocentraceae</taxon>
        <taxon>Prorocentrum</taxon>
    </lineage>
</organism>
<evidence type="ECO:0000256" key="2">
    <source>
        <dbReference type="SAM" id="MobiDB-lite"/>
    </source>
</evidence>
<protein>
    <submittedName>
        <fullName evidence="3">Uncharacterized protein</fullName>
    </submittedName>
</protein>
<feature type="coiled-coil region" evidence="1">
    <location>
        <begin position="1259"/>
        <end position="1307"/>
    </location>
</feature>
<gene>
    <name evidence="3" type="ORF">PCOR1329_LOCUS40262</name>
</gene>
<name>A0ABN9TLK7_9DINO</name>
<comment type="caution">
    <text evidence="3">The sequence shown here is derived from an EMBL/GenBank/DDBJ whole genome shotgun (WGS) entry which is preliminary data.</text>
</comment>
<dbReference type="EMBL" id="CAUYUJ010014853">
    <property type="protein sequence ID" value="CAK0846886.1"/>
    <property type="molecule type" value="Genomic_DNA"/>
</dbReference>
<feature type="compositionally biased region" description="Low complexity" evidence="2">
    <location>
        <begin position="1145"/>
        <end position="1173"/>
    </location>
</feature>
<feature type="region of interest" description="Disordered" evidence="2">
    <location>
        <begin position="1055"/>
        <end position="1087"/>
    </location>
</feature>
<feature type="region of interest" description="Disordered" evidence="2">
    <location>
        <begin position="319"/>
        <end position="353"/>
    </location>
</feature>
<evidence type="ECO:0000313" key="4">
    <source>
        <dbReference type="Proteomes" id="UP001189429"/>
    </source>
</evidence>
<evidence type="ECO:0000256" key="1">
    <source>
        <dbReference type="SAM" id="Coils"/>
    </source>
</evidence>
<feature type="region of interest" description="Disordered" evidence="2">
    <location>
        <begin position="1118"/>
        <end position="1173"/>
    </location>
</feature>
<feature type="compositionally biased region" description="Pro residues" evidence="2">
    <location>
        <begin position="11"/>
        <end position="20"/>
    </location>
</feature>
<feature type="region of interest" description="Disordered" evidence="2">
    <location>
        <begin position="1"/>
        <end position="51"/>
    </location>
</feature>
<accession>A0ABN9TLK7</accession>
<feature type="compositionally biased region" description="Low complexity" evidence="2">
    <location>
        <begin position="1067"/>
        <end position="1077"/>
    </location>
</feature>
<sequence length="1873" mass="198154">MPPNEAQRVVPSPPPPPAPAPAAIAGDAAAGLIAETGPPQLGSSSAESQGHGAGVTVGLVIHRLKRIGKQLGRPRVEEELMLGRMVLSDVGRFRCCPGAARWHLRSPAASGATSGGGRHSLNGVITCPLCHERSSEACPGLMRPLTTTHAGEALDDGAVAVLRALDRAVCSDPACGGIRRIGMTTCNRCRHSTPLRPLQVGDIVPGPRGPVTQYCCLTPQPVRTCPQSWPPVPPSGNADVTRNCSAALRPRPSFDDGLRAGVDLGPRPAAEGAYRRAVLTLTGETAKLTPEDEVRWAAELAPQAPRPADARWVPQPAIAPAGGAAAQPGPGGPVSSSDPNDAASQDPLRDDHPLKGARFACLTALGPTGTRAEHAKECMGTTQRPLANRLARAMLRFQEAARDGKLGTEARWLMRNRSVFLKKKGSAKPKPVRVGEFLRATMAKKVQKKGDVFGPAASALTLGDAVGAARDELQGQAGGRIGASAVDKSFIDDGQALVRVEVAERWLRRLDQATASIGCSRDTGPNCKSVARLLCHPDRQDQLRGWEHGYIAQTCKVPDNQKGVKVLGAMVGSSEEVNHHFRSTCNKVVAQRVAIGGLEQSQCELVLHRRCLDVSKVGYILRCNGDLVNDESLAAFDASLRRGTKDALHGKLLDEGWIQATLSVGAGGLGFREAPESALPAFIASRVASRPLVAAMRVHVEEEVLGSAARCMREYDRRAHAAAQRWRGALPAGVHDAVRAHLEEAAALAERRWRPGAAAVAEAGAEDPEHPAAPRGRGALRLQRDLTRVADRTLSTGLSRARASGDADAVHRLQELCHPNQCHDWLWAISPHKGRIMTSEEFALAVRIRLGAGGPDEEVVCANCGECIIGPSGSHGLLCARGPCNAGHNAVRDDVYAFASAVDSSTELEPIGLVSSRPMLRPADVLTGVPDPSGRLAALDVGIIAPMAAGASDDCVETMVCRKQRRADGFRSELEDSGIEYRVLAVSAFGRFHDEFPRVLQSIARAHARRRGTEAHVELRHVQTRIAVSIWRRAARMARACTPLAVDEDAVDEPADAAVAERSDPPASAAWAMARSSRGGGSGGRRSRKYWMCSCGGWNWDWRTTRLGRGCAAPPRALEAAAKAKPQADKDGWVDQPRGRRAQRQARSAATSAATTKSQTSASGASGTPSGSDATAIERLQVAVEQLEALQAGPPDGVDCCFTDVVASQLEAKRAELAEAQRAAAVQKAPPMPLSAVLHKEANAISKAEKRLRAACQGLEQKQAARGIAEAQLQKAQEELAQLGAEVEEASRALHALEEEARVEAAAQLRQRAAEWAGASQVPGPLMQLDKLPEAWGSSNFEVAWAAIRFQVEAVRAQLADAPAAPRRAERRGDVDGEWPKVAQACKRELAAEAEDLTPLAARPAGRAAETARLGGKRALALGSAQAPPAPGQAATAAQDVRCGLEEARLTPHRLEEARGAVLRLGFSAFLHAPAPTDKEGPLANSGGVATLARSDLQAAESVWATPSGLRHRLVGVAVTAASGLLALACSLFLQGALGPKGINLDFFAAFGDLVLSEGRPWLAQGGFNIEPGTLHQLGWPRVQRGTYLGPAEEASALDGLGLCPRKPVWLLLQDVRPDALVQVLVRPERSPGVDAVGGDVTLLESYQTPRSVSVVGLATESFCTNGTGLAGSACATFVARLPGLAALRTASAGGRPLVGARIVVGDIAMQAVGTEQLAAARLGRAGLKVTRRLRVQHPPLSAAQPTLLASRPSLGRQRGVSRKSQAWPFRQFLQARNIGTDAANVRRGVHEGRVRAAGALRRARRQDPICKAGPTASMVCGRSVTGNADGEPRRWKLAACRSAGALHMGAERGLCLRCAELRRRRNLEYASR</sequence>
<keyword evidence="1" id="KW-0175">Coiled coil</keyword>
<reference evidence="3" key="1">
    <citation type="submission" date="2023-10" db="EMBL/GenBank/DDBJ databases">
        <authorList>
            <person name="Chen Y."/>
            <person name="Shah S."/>
            <person name="Dougan E. K."/>
            <person name="Thang M."/>
            <person name="Chan C."/>
        </authorList>
    </citation>
    <scope>NUCLEOTIDE SEQUENCE [LARGE SCALE GENOMIC DNA]</scope>
</reference>
<feature type="compositionally biased region" description="Low complexity" evidence="2">
    <location>
        <begin position="21"/>
        <end position="30"/>
    </location>
</feature>
<proteinExistence type="predicted"/>
<feature type="compositionally biased region" description="Low complexity" evidence="2">
    <location>
        <begin position="319"/>
        <end position="328"/>
    </location>
</feature>
<evidence type="ECO:0000313" key="3">
    <source>
        <dbReference type="EMBL" id="CAK0846886.1"/>
    </source>
</evidence>